<evidence type="ECO:0000256" key="2">
    <source>
        <dbReference type="ARBA" id="ARBA00002610"/>
    </source>
</evidence>
<evidence type="ECO:0000256" key="7">
    <source>
        <dbReference type="ARBA" id="ARBA00022670"/>
    </source>
</evidence>
<feature type="active site" description="Charge relay system" evidence="15">
    <location>
        <position position="139"/>
    </location>
</feature>
<evidence type="ECO:0000256" key="1">
    <source>
        <dbReference type="ARBA" id="ARBA00001772"/>
    </source>
</evidence>
<dbReference type="eggNOG" id="COG0265">
    <property type="taxonomic scope" value="Bacteria"/>
</dbReference>
<feature type="signal peptide" evidence="17">
    <location>
        <begin position="1"/>
        <end position="22"/>
    </location>
</feature>
<dbReference type="SUPFAM" id="SSF50494">
    <property type="entry name" value="Trypsin-like serine proteases"/>
    <property type="match status" value="1"/>
</dbReference>
<sequence>MNKTLVTLIFAINLLFSSLIHADLPPNFTELVEKASPAVVSIEVQSLVTQPKFSRLTPPFPDLFEHFFGEQGSPFSEPFPEEQPEKELRKGNGSGFIIDAEGYVLTNAHVIDGADSVSVLLTDQREYSAEIVGVDKRTDIALLKIAAQKLPTVQLGDSDAVKVGDWVLAIGSPFGFDTTATKGIVSALGRSLPSGTYTPFIQTDAAINPGNSGGPLFNGKGEVIGITSQIYTRSGAFNGVGFAIPINLAKTIAEQLKTTGSVNRGWLGVSIQAVDQKLAESFGMEKPEGALIAQIVKDAPAEKAQLKVGDILLSFNGHTINKASDLPPLVAMAPLGKDVEIEYLRDGKKQTTTVKIENLETADTSSAATSREMRNWGIELKALDDDTRNALEYEDKEGVLIARVEPNSAAAKSGLRAGDILIAVGDSIINTPKEASKLLAKTDRALPVLIYRRGSTIFLPLMPEKKK</sequence>
<feature type="domain" description="PDZ" evidence="18">
    <location>
        <begin position="353"/>
        <end position="454"/>
    </location>
</feature>
<evidence type="ECO:0000256" key="15">
    <source>
        <dbReference type="PIRSR" id="PIRSR611782-1"/>
    </source>
</evidence>
<feature type="binding site" evidence="16">
    <location>
        <position position="139"/>
    </location>
    <ligand>
        <name>substrate</name>
    </ligand>
</feature>
<proteinExistence type="inferred from homology"/>
<dbReference type="GO" id="GO:0004252">
    <property type="term" value="F:serine-type endopeptidase activity"/>
    <property type="evidence" value="ECO:0007669"/>
    <property type="project" value="InterPro"/>
</dbReference>
<dbReference type="EMBL" id="CP000513">
    <property type="protein sequence ID" value="ABQ14140.1"/>
    <property type="molecule type" value="Genomic_DNA"/>
</dbReference>
<feature type="binding site" evidence="16">
    <location>
        <begin position="210"/>
        <end position="212"/>
    </location>
    <ligand>
        <name>substrate</name>
    </ligand>
</feature>
<feature type="chain" id="PRO_5038987463" description="Probable periplasmic serine endoprotease DegP-like" evidence="17">
    <location>
        <begin position="23"/>
        <end position="467"/>
    </location>
</feature>
<dbReference type="InterPro" id="IPR036034">
    <property type="entry name" value="PDZ_sf"/>
</dbReference>
<feature type="active site" description="Charge relay system" evidence="15">
    <location>
        <position position="109"/>
    </location>
</feature>
<protein>
    <recommendedName>
        <fullName evidence="6">Probable periplasmic serine endoprotease DegP-like</fullName>
        <ecNumber evidence="5">3.4.21.107</ecNumber>
    </recommendedName>
    <alternativeName>
        <fullName evidence="14">Protease Do</fullName>
    </alternativeName>
</protein>
<organism evidence="19 20">
    <name type="scientific">Dichelobacter nodosus (strain VCS1703A)</name>
    <dbReference type="NCBI Taxonomy" id="246195"/>
    <lineage>
        <taxon>Bacteria</taxon>
        <taxon>Pseudomonadati</taxon>
        <taxon>Pseudomonadota</taxon>
        <taxon>Gammaproteobacteria</taxon>
        <taxon>Cardiobacteriales</taxon>
        <taxon>Cardiobacteriaceae</taxon>
        <taxon>Dichelobacter</taxon>
    </lineage>
</organism>
<dbReference type="PROSITE" id="PS50106">
    <property type="entry name" value="PDZ"/>
    <property type="match status" value="2"/>
</dbReference>
<dbReference type="InterPro" id="IPR011782">
    <property type="entry name" value="Pept_S1C_Do"/>
</dbReference>
<comment type="similarity">
    <text evidence="4">Belongs to the peptidase S1C family.</text>
</comment>
<dbReference type="NCBIfam" id="TIGR02037">
    <property type="entry name" value="degP_htrA_DO"/>
    <property type="match status" value="1"/>
</dbReference>
<dbReference type="Proteomes" id="UP000000248">
    <property type="component" value="Chromosome"/>
</dbReference>
<gene>
    <name evidence="19" type="primary">degQ</name>
    <name evidence="19" type="ordered locus">DNO_0902</name>
</gene>
<keyword evidence="7 19" id="KW-0645">Protease</keyword>
<evidence type="ECO:0000256" key="3">
    <source>
        <dbReference type="ARBA" id="ARBA00004418"/>
    </source>
</evidence>
<dbReference type="SMART" id="SM00228">
    <property type="entry name" value="PDZ"/>
    <property type="match status" value="2"/>
</dbReference>
<dbReference type="Gene3D" id="2.30.42.10">
    <property type="match status" value="2"/>
</dbReference>
<dbReference type="HOGENOM" id="CLU_020120_1_0_6"/>
<keyword evidence="11 19" id="KW-0378">Hydrolase</keyword>
<keyword evidence="9" id="KW-0677">Repeat</keyword>
<reference evidence="19 20" key="1">
    <citation type="journal article" date="2007" name="Nat. Biotechnol.">
        <title>Genome sequence and identification of candidate vaccine antigens from the animal pathogen Dichelobacter nodosus.</title>
        <authorList>
            <person name="Myers G.S."/>
            <person name="Parker D."/>
            <person name="Al-Hasani K."/>
            <person name="Kennan R.M."/>
            <person name="Seemann T."/>
            <person name="Ren Q."/>
            <person name="Badger J.H."/>
            <person name="Selengut J.D."/>
            <person name="Deboy R.T."/>
            <person name="Tettelin H."/>
            <person name="Boyce J.D."/>
            <person name="McCarl V.P."/>
            <person name="Han X."/>
            <person name="Nelson W.C."/>
            <person name="Madupu R."/>
            <person name="Mohamoud Y."/>
            <person name="Holley T."/>
            <person name="Fedorova N."/>
            <person name="Khouri H."/>
            <person name="Bottomley S.P."/>
            <person name="Whittington R.J."/>
            <person name="Adler B."/>
            <person name="Songer J.G."/>
            <person name="Rood J.I."/>
            <person name="Paulsen I.T."/>
        </authorList>
    </citation>
    <scope>NUCLEOTIDE SEQUENCE [LARGE SCALE GENOMIC DNA]</scope>
    <source>
        <strain evidence="19 20">VCS1703A</strain>
    </source>
</reference>
<dbReference type="InterPro" id="IPR001940">
    <property type="entry name" value="Peptidase_S1C"/>
</dbReference>
<dbReference type="KEGG" id="dno:DNO_0902"/>
<dbReference type="MEROPS" id="S01.453"/>
<evidence type="ECO:0000256" key="12">
    <source>
        <dbReference type="ARBA" id="ARBA00022825"/>
    </source>
</evidence>
<evidence type="ECO:0000256" key="14">
    <source>
        <dbReference type="ARBA" id="ARBA00032850"/>
    </source>
</evidence>
<feature type="binding site" evidence="16">
    <location>
        <position position="109"/>
    </location>
    <ligand>
        <name>substrate</name>
    </ligand>
</feature>
<dbReference type="SUPFAM" id="SSF50156">
    <property type="entry name" value="PDZ domain-like"/>
    <property type="match status" value="2"/>
</dbReference>
<evidence type="ECO:0000256" key="9">
    <source>
        <dbReference type="ARBA" id="ARBA00022737"/>
    </source>
</evidence>
<dbReference type="PANTHER" id="PTHR22939:SF130">
    <property type="entry name" value="PERIPLASMIC SERINE ENDOPROTEASE DEGP-LIKE-RELATED"/>
    <property type="match status" value="1"/>
</dbReference>
<dbReference type="Pfam" id="PF13180">
    <property type="entry name" value="PDZ_2"/>
    <property type="match status" value="1"/>
</dbReference>
<keyword evidence="20" id="KW-1185">Reference proteome</keyword>
<feature type="domain" description="PDZ" evidence="18">
    <location>
        <begin position="251"/>
        <end position="347"/>
    </location>
</feature>
<dbReference type="Pfam" id="PF17820">
    <property type="entry name" value="PDZ_6"/>
    <property type="match status" value="1"/>
</dbReference>
<evidence type="ECO:0000256" key="16">
    <source>
        <dbReference type="PIRSR" id="PIRSR611782-2"/>
    </source>
</evidence>
<evidence type="ECO:0000256" key="4">
    <source>
        <dbReference type="ARBA" id="ARBA00010541"/>
    </source>
</evidence>
<keyword evidence="8 17" id="KW-0732">Signal</keyword>
<evidence type="ECO:0000256" key="11">
    <source>
        <dbReference type="ARBA" id="ARBA00022801"/>
    </source>
</evidence>
<evidence type="ECO:0000313" key="19">
    <source>
        <dbReference type="EMBL" id="ABQ14140.1"/>
    </source>
</evidence>
<evidence type="ECO:0000256" key="13">
    <source>
        <dbReference type="ARBA" id="ARBA00023016"/>
    </source>
</evidence>
<evidence type="ECO:0000256" key="10">
    <source>
        <dbReference type="ARBA" id="ARBA00022764"/>
    </source>
</evidence>
<dbReference type="Pfam" id="PF13365">
    <property type="entry name" value="Trypsin_2"/>
    <property type="match status" value="1"/>
</dbReference>
<dbReference type="EC" id="3.4.21.107" evidence="5"/>
<dbReference type="Gene3D" id="2.40.10.120">
    <property type="match status" value="1"/>
</dbReference>
<dbReference type="InterPro" id="IPR041489">
    <property type="entry name" value="PDZ_6"/>
</dbReference>
<evidence type="ECO:0000256" key="5">
    <source>
        <dbReference type="ARBA" id="ARBA00013035"/>
    </source>
</evidence>
<dbReference type="PANTHER" id="PTHR22939">
    <property type="entry name" value="SERINE PROTEASE FAMILY S1C HTRA-RELATED"/>
    <property type="match status" value="1"/>
</dbReference>
<accession>A5EY82</accession>
<dbReference type="PRINTS" id="PR00834">
    <property type="entry name" value="PROTEASES2C"/>
</dbReference>
<feature type="active site" description="Charge relay system" evidence="15">
    <location>
        <position position="212"/>
    </location>
</feature>
<comment type="function">
    <text evidence="2">Might be efficient in the degradation of transiently denatured and unfolded proteins which accumulate in the periplasm following stress conditions.</text>
</comment>
<name>A5EY82_DICNV</name>
<dbReference type="GO" id="GO:0042597">
    <property type="term" value="C:periplasmic space"/>
    <property type="evidence" value="ECO:0007669"/>
    <property type="project" value="UniProtKB-SubCell"/>
</dbReference>
<keyword evidence="10" id="KW-0574">Periplasm</keyword>
<evidence type="ECO:0000259" key="18">
    <source>
        <dbReference type="PROSITE" id="PS50106"/>
    </source>
</evidence>
<comment type="catalytic activity">
    <reaction evidence="1">
        <text>Acts on substrates that are at least partially unfolded. The cleavage site P1 residue is normally between a pair of hydrophobic residues, such as Val-|-Val.</text>
        <dbReference type="EC" id="3.4.21.107"/>
    </reaction>
</comment>
<evidence type="ECO:0000256" key="17">
    <source>
        <dbReference type="SAM" id="SignalP"/>
    </source>
</evidence>
<dbReference type="AlphaFoldDB" id="A5EY82"/>
<dbReference type="InterPro" id="IPR001478">
    <property type="entry name" value="PDZ"/>
</dbReference>
<evidence type="ECO:0000313" key="20">
    <source>
        <dbReference type="Proteomes" id="UP000000248"/>
    </source>
</evidence>
<dbReference type="CDD" id="cd10839">
    <property type="entry name" value="cpPDZ1_DegP-like"/>
    <property type="match status" value="1"/>
</dbReference>
<dbReference type="InterPro" id="IPR009003">
    <property type="entry name" value="Peptidase_S1_PA"/>
</dbReference>
<dbReference type="GO" id="GO:0006508">
    <property type="term" value="P:proteolysis"/>
    <property type="evidence" value="ECO:0007669"/>
    <property type="project" value="UniProtKB-KW"/>
</dbReference>
<evidence type="ECO:0000256" key="8">
    <source>
        <dbReference type="ARBA" id="ARBA00022729"/>
    </source>
</evidence>
<keyword evidence="13" id="KW-0346">Stress response</keyword>
<evidence type="ECO:0000256" key="6">
    <source>
        <dbReference type="ARBA" id="ARBA00013958"/>
    </source>
</evidence>
<dbReference type="STRING" id="246195.DNO_0902"/>
<keyword evidence="12" id="KW-0720">Serine protease</keyword>
<comment type="subcellular location">
    <subcellularLocation>
        <location evidence="3">Periplasm</location>
    </subcellularLocation>
</comment>